<evidence type="ECO:0000256" key="3">
    <source>
        <dbReference type="ARBA" id="ARBA00022643"/>
    </source>
</evidence>
<dbReference type="AlphaFoldDB" id="A0A642V5N2"/>
<dbReference type="InterPro" id="IPR013785">
    <property type="entry name" value="Aldolase_TIM"/>
</dbReference>
<evidence type="ECO:0000259" key="4">
    <source>
        <dbReference type="Pfam" id="PF00724"/>
    </source>
</evidence>
<evidence type="ECO:0000256" key="1">
    <source>
        <dbReference type="ARBA" id="ARBA00001917"/>
    </source>
</evidence>
<dbReference type="GO" id="GO:0010181">
    <property type="term" value="F:FMN binding"/>
    <property type="evidence" value="ECO:0007669"/>
    <property type="project" value="InterPro"/>
</dbReference>
<comment type="similarity">
    <text evidence="2">Belongs to the NADH:flavin oxidoreductase/NADH oxidase family.</text>
</comment>
<comment type="caution">
    <text evidence="5">The sequence shown here is derived from an EMBL/GenBank/DDBJ whole genome shotgun (WGS) entry which is preliminary data.</text>
</comment>
<dbReference type="InterPro" id="IPR045247">
    <property type="entry name" value="Oye-like"/>
</dbReference>
<keyword evidence="6" id="KW-1185">Reference proteome</keyword>
<dbReference type="CDD" id="cd02933">
    <property type="entry name" value="OYE_like_FMN"/>
    <property type="match status" value="1"/>
</dbReference>
<dbReference type="EMBL" id="SWFS01000177">
    <property type="protein sequence ID" value="KAA8915310.1"/>
    <property type="molecule type" value="Genomic_DNA"/>
</dbReference>
<keyword evidence="3" id="KW-0288">FMN</keyword>
<accession>A0A642V5N2</accession>
<proteinExistence type="inferred from homology"/>
<organism evidence="5 6">
    <name type="scientific">Trichomonascus ciferrii</name>
    <dbReference type="NCBI Taxonomy" id="44093"/>
    <lineage>
        <taxon>Eukaryota</taxon>
        <taxon>Fungi</taxon>
        <taxon>Dikarya</taxon>
        <taxon>Ascomycota</taxon>
        <taxon>Saccharomycotina</taxon>
        <taxon>Dipodascomycetes</taxon>
        <taxon>Dipodascales</taxon>
        <taxon>Trichomonascaceae</taxon>
        <taxon>Trichomonascus</taxon>
        <taxon>Trichomonascus ciferrii complex</taxon>
    </lineage>
</organism>
<dbReference type="InterPro" id="IPR001155">
    <property type="entry name" value="OxRdtase_FMN_N"/>
</dbReference>
<evidence type="ECO:0000313" key="5">
    <source>
        <dbReference type="EMBL" id="KAA8915310.1"/>
    </source>
</evidence>
<dbReference type="Proteomes" id="UP000761534">
    <property type="component" value="Unassembled WGS sequence"/>
</dbReference>
<keyword evidence="3" id="KW-0285">Flavoprotein</keyword>
<evidence type="ECO:0000256" key="2">
    <source>
        <dbReference type="ARBA" id="ARBA00005979"/>
    </source>
</evidence>
<reference evidence="5" key="1">
    <citation type="journal article" date="2019" name="G3 (Bethesda)">
        <title>Genome Assemblies of Two Rare Opportunistic Yeast Pathogens: Diutina rugosa (syn. Candida rugosa) and Trichomonascus ciferrii (syn. Candida ciferrii).</title>
        <authorList>
            <person name="Mixao V."/>
            <person name="Saus E."/>
            <person name="Hansen A.P."/>
            <person name="Lass-Florl C."/>
            <person name="Gabaldon T."/>
        </authorList>
    </citation>
    <scope>NUCLEOTIDE SEQUENCE</scope>
    <source>
        <strain evidence="5">CBS 4856</strain>
    </source>
</reference>
<name>A0A642V5N2_9ASCO</name>
<dbReference type="SUPFAM" id="SSF51395">
    <property type="entry name" value="FMN-linked oxidoreductases"/>
    <property type="match status" value="1"/>
</dbReference>
<protein>
    <recommendedName>
        <fullName evidence="4">NADH:flavin oxidoreductase/NADH oxidase N-terminal domain-containing protein</fullName>
    </recommendedName>
</protein>
<dbReference type="FunFam" id="3.20.20.70:FF:000138">
    <property type="entry name" value="NADPH dehydrogenase 1"/>
    <property type="match status" value="1"/>
</dbReference>
<dbReference type="GO" id="GO:0003959">
    <property type="term" value="F:NADPH dehydrogenase activity"/>
    <property type="evidence" value="ECO:0007669"/>
    <property type="project" value="TreeGrafter"/>
</dbReference>
<dbReference type="OrthoDB" id="276546at2759"/>
<sequence>MGENNLYKPISVGRVNLEHRLVLAPLTRFRAEDDHSPNAMMTEYYRQRASIPGTLLITEATLPSERAGLMANVPGVWTEKHIKGWKEISDAVHSKGSSIFMQIWALGKAGSKKMLEERGYDYVAPSAVKPIMANVRTGEHETPRAMTKAEIKQFVQDFAQGAKNAVAAGMDGVEIHGAHGYLVNQFFDAFSNERTDEYGGSIENKCRFLFEVVDAVIDAIGADRTALRLSPWLNAMVCNYDISPIPIFSYIITELERRAQNGHRLAYLHIVEPRVEGTIDARKVVGSNDWVRYIWTGTIVRAGGYEKELAEQHAAQDDNTLIAFGRRYIPNPDLPVKIEKSIPLTPYNRKTFYSPGPEGYITYKPTANL</sequence>
<dbReference type="VEuPathDB" id="FungiDB:TRICI_002539"/>
<gene>
    <name evidence="5" type="ORF">TRICI_002539</name>
</gene>
<comment type="cofactor">
    <cofactor evidence="1">
        <name>FMN</name>
        <dbReference type="ChEBI" id="CHEBI:58210"/>
    </cofactor>
</comment>
<dbReference type="PANTHER" id="PTHR22893:SF91">
    <property type="entry name" value="NADPH DEHYDROGENASE 2-RELATED"/>
    <property type="match status" value="1"/>
</dbReference>
<evidence type="ECO:0000313" key="6">
    <source>
        <dbReference type="Proteomes" id="UP000761534"/>
    </source>
</evidence>
<dbReference type="Gene3D" id="3.20.20.70">
    <property type="entry name" value="Aldolase class I"/>
    <property type="match status" value="1"/>
</dbReference>
<dbReference type="Pfam" id="PF00724">
    <property type="entry name" value="Oxidored_FMN"/>
    <property type="match status" value="1"/>
</dbReference>
<dbReference type="PANTHER" id="PTHR22893">
    <property type="entry name" value="NADH OXIDOREDUCTASE-RELATED"/>
    <property type="match status" value="1"/>
</dbReference>
<feature type="domain" description="NADH:flavin oxidoreductase/NADH oxidase N-terminal" evidence="4">
    <location>
        <begin position="6"/>
        <end position="344"/>
    </location>
</feature>